<evidence type="ECO:0000313" key="1">
    <source>
        <dbReference type="EMBL" id="PMC65151.1"/>
    </source>
</evidence>
<dbReference type="Gene3D" id="1.10.150.240">
    <property type="entry name" value="Putative phosphatase, domain 2"/>
    <property type="match status" value="1"/>
</dbReference>
<reference evidence="1 2" key="1">
    <citation type="submission" date="2017-09" db="EMBL/GenBank/DDBJ databases">
        <title>Bacterial strain isolated from the female urinary microbiota.</title>
        <authorList>
            <person name="Thomas-White K."/>
            <person name="Kumar N."/>
            <person name="Forster S."/>
            <person name="Putonti C."/>
            <person name="Lawley T."/>
            <person name="Wolfe A.J."/>
        </authorList>
    </citation>
    <scope>NUCLEOTIDE SEQUENCE [LARGE SCALE GENOMIC DNA]</scope>
    <source>
        <strain evidence="1 2">UMB0792</strain>
    </source>
</reference>
<keyword evidence="2" id="KW-1185">Reference proteome</keyword>
<accession>A0A2N6T751</accession>
<dbReference type="PANTHER" id="PTHR18901">
    <property type="entry name" value="2-DEOXYGLUCOSE-6-PHOSPHATE PHOSPHATASE 2"/>
    <property type="match status" value="1"/>
</dbReference>
<dbReference type="InterPro" id="IPR006439">
    <property type="entry name" value="HAD-SF_hydro_IA"/>
</dbReference>
<dbReference type="EMBL" id="PNHG01000002">
    <property type="protein sequence ID" value="PMC65151.1"/>
    <property type="molecule type" value="Genomic_DNA"/>
</dbReference>
<dbReference type="Gene3D" id="3.40.50.1000">
    <property type="entry name" value="HAD superfamily/HAD-like"/>
    <property type="match status" value="1"/>
</dbReference>
<dbReference type="InterPro" id="IPR036412">
    <property type="entry name" value="HAD-like_sf"/>
</dbReference>
<protein>
    <submittedName>
        <fullName evidence="1">Phosphatase</fullName>
    </submittedName>
</protein>
<dbReference type="NCBIfam" id="TIGR01509">
    <property type="entry name" value="HAD-SF-IA-v3"/>
    <property type="match status" value="1"/>
</dbReference>
<organism evidence="1 2">
    <name type="scientific">Corynebacterium tuscaniense</name>
    <dbReference type="NCBI Taxonomy" id="302449"/>
    <lineage>
        <taxon>Bacteria</taxon>
        <taxon>Bacillati</taxon>
        <taxon>Actinomycetota</taxon>
        <taxon>Actinomycetes</taxon>
        <taxon>Mycobacteriales</taxon>
        <taxon>Corynebacteriaceae</taxon>
        <taxon>Corynebacterium</taxon>
    </lineage>
</organism>
<dbReference type="InterPro" id="IPR023198">
    <property type="entry name" value="PGP-like_dom2"/>
</dbReference>
<dbReference type="Pfam" id="PF00702">
    <property type="entry name" value="Hydrolase"/>
    <property type="match status" value="1"/>
</dbReference>
<evidence type="ECO:0000313" key="2">
    <source>
        <dbReference type="Proteomes" id="UP000235836"/>
    </source>
</evidence>
<name>A0A2N6T751_9CORY</name>
<dbReference type="InterPro" id="IPR023214">
    <property type="entry name" value="HAD_sf"/>
</dbReference>
<dbReference type="CDD" id="cd07505">
    <property type="entry name" value="HAD_BPGM-like"/>
    <property type="match status" value="1"/>
</dbReference>
<proteinExistence type="predicted"/>
<comment type="caution">
    <text evidence="1">The sequence shown here is derived from an EMBL/GenBank/DDBJ whole genome shotgun (WGS) entry which is preliminary data.</text>
</comment>
<dbReference type="SUPFAM" id="SSF56784">
    <property type="entry name" value="HAD-like"/>
    <property type="match status" value="1"/>
</dbReference>
<dbReference type="AlphaFoldDB" id="A0A2N6T751"/>
<dbReference type="Proteomes" id="UP000235836">
    <property type="component" value="Unassembled WGS sequence"/>
</dbReference>
<sequence>MDGTMVDTEPLWGIATYELSEKLGRRLNAEQRERTVGGSFANTLRVCAKWAGMELQPGDYEHYRAWMYARMGELLSADLQPNPGVRELLASLLADGIPMMVTTNTERELADRCIDAVGREFFCGSVTGDEVPNPKPAPDMYLAAAQAVGQDPSDCLVFEDSWAGMTAAAAAGCVVLGLAEKVPDGVMPMDPQEFVGADAKWVYGRFSAATSQ</sequence>
<dbReference type="PANTHER" id="PTHR18901:SF38">
    <property type="entry name" value="PSEUDOURIDINE-5'-PHOSPHATASE"/>
    <property type="match status" value="1"/>
</dbReference>
<gene>
    <name evidence="1" type="ORF">CJ203_01645</name>
</gene>